<name>A0A7V8IGA6_9GAMM</name>
<feature type="region of interest" description="Disordered" evidence="1">
    <location>
        <begin position="51"/>
        <end position="76"/>
    </location>
</feature>
<evidence type="ECO:0000313" key="2">
    <source>
        <dbReference type="EMBL" id="KHN49684.1"/>
    </source>
</evidence>
<feature type="compositionally biased region" description="Polar residues" evidence="1">
    <location>
        <begin position="1"/>
        <end position="10"/>
    </location>
</feature>
<gene>
    <name evidence="2" type="ORF">OI69_17370</name>
</gene>
<protein>
    <submittedName>
        <fullName evidence="2">Uncharacterized protein</fullName>
    </submittedName>
</protein>
<accession>A0A7V8IGA6</accession>
<reference evidence="2 3" key="1">
    <citation type="submission" date="2014-10" db="EMBL/GenBank/DDBJ databases">
        <title>Genome sequence of Pectobacterium carotovorum M022.</title>
        <authorList>
            <person name="Chan K.-G."/>
            <person name="Tan W.-S."/>
        </authorList>
    </citation>
    <scope>NUCLEOTIDE SEQUENCE [LARGE SCALE GENOMIC DNA]</scope>
    <source>
        <strain evidence="2 3">M022</strain>
    </source>
</reference>
<organism evidence="2 3">
    <name type="scientific">Pectobacterium fontis</name>
    <dbReference type="NCBI Taxonomy" id="2558042"/>
    <lineage>
        <taxon>Bacteria</taxon>
        <taxon>Pseudomonadati</taxon>
        <taxon>Pseudomonadota</taxon>
        <taxon>Gammaproteobacteria</taxon>
        <taxon>Enterobacterales</taxon>
        <taxon>Pectobacteriaceae</taxon>
        <taxon>Pectobacterium</taxon>
    </lineage>
</organism>
<dbReference type="RefSeq" id="WP_039353383.1">
    <property type="nucleotide sequence ID" value="NZ_JSXC01000052.1"/>
</dbReference>
<sequence>MGALRSSSTKVCGWPPGFGSSEQRGAQVRGAHLCYRQRHTSFSANGVAAVRGGGSASANPRLTSTPKQKPFLRHGA</sequence>
<keyword evidence="3" id="KW-1185">Reference proteome</keyword>
<dbReference type="OrthoDB" id="6425214at2"/>
<feature type="region of interest" description="Disordered" evidence="1">
    <location>
        <begin position="1"/>
        <end position="23"/>
    </location>
</feature>
<evidence type="ECO:0000313" key="3">
    <source>
        <dbReference type="Proteomes" id="UP000053038"/>
    </source>
</evidence>
<dbReference type="AlphaFoldDB" id="A0A7V8IGA6"/>
<evidence type="ECO:0000256" key="1">
    <source>
        <dbReference type="SAM" id="MobiDB-lite"/>
    </source>
</evidence>
<dbReference type="Proteomes" id="UP000053038">
    <property type="component" value="Unassembled WGS sequence"/>
</dbReference>
<dbReference type="EMBL" id="JSXC01000052">
    <property type="protein sequence ID" value="KHN49684.1"/>
    <property type="molecule type" value="Genomic_DNA"/>
</dbReference>
<proteinExistence type="predicted"/>
<comment type="caution">
    <text evidence="2">The sequence shown here is derived from an EMBL/GenBank/DDBJ whole genome shotgun (WGS) entry which is preliminary data.</text>
</comment>